<dbReference type="HOGENOM" id="CLU_419375_0_0_1"/>
<keyword evidence="7" id="KW-1185">Reference proteome</keyword>
<name>B7Q906_IXOSC</name>
<feature type="compositionally biased region" description="Polar residues" evidence="1">
    <location>
        <begin position="181"/>
        <end position="199"/>
    </location>
</feature>
<reference evidence="6" key="2">
    <citation type="submission" date="2020-05" db="UniProtKB">
        <authorList>
            <consortium name="EnsemblMetazoa"/>
        </authorList>
    </citation>
    <scope>IDENTIFICATION</scope>
    <source>
        <strain evidence="6">wikel</strain>
    </source>
</reference>
<dbReference type="VEuPathDB" id="VectorBase:ISCW011626"/>
<keyword evidence="3" id="KW-0732">Signal</keyword>
<dbReference type="PaxDb" id="6945-B7Q906"/>
<dbReference type="OrthoDB" id="6515376at2759"/>
<gene>
    <name evidence="5" type="ORF">IscW_ISCW011626</name>
</gene>
<dbReference type="PROSITE" id="PS51699">
    <property type="entry name" value="SEA_DG"/>
    <property type="match status" value="1"/>
</dbReference>
<dbReference type="AlphaFoldDB" id="B7Q906"/>
<feature type="region of interest" description="Disordered" evidence="1">
    <location>
        <begin position="414"/>
        <end position="464"/>
    </location>
</feature>
<feature type="region of interest" description="Disordered" evidence="1">
    <location>
        <begin position="83"/>
        <end position="102"/>
    </location>
</feature>
<feature type="region of interest" description="Disordered" evidence="1">
    <location>
        <begin position="237"/>
        <end position="309"/>
    </location>
</feature>
<evidence type="ECO:0000259" key="4">
    <source>
        <dbReference type="PROSITE" id="PS51699"/>
    </source>
</evidence>
<evidence type="ECO:0000256" key="3">
    <source>
        <dbReference type="SAM" id="SignalP"/>
    </source>
</evidence>
<dbReference type="EMBL" id="DS886656">
    <property type="protein sequence ID" value="EEC15328.1"/>
    <property type="molecule type" value="Genomic_DNA"/>
</dbReference>
<evidence type="ECO:0000256" key="2">
    <source>
        <dbReference type="SAM" id="Phobius"/>
    </source>
</evidence>
<dbReference type="Proteomes" id="UP000001555">
    <property type="component" value="Unassembled WGS sequence"/>
</dbReference>
<protein>
    <submittedName>
        <fullName evidence="5 6">Gastric mucin, putative</fullName>
    </submittedName>
</protein>
<dbReference type="VEuPathDB" id="VectorBase:ISCI011626"/>
<feature type="signal peptide" evidence="3">
    <location>
        <begin position="1"/>
        <end position="18"/>
    </location>
</feature>
<feature type="region of interest" description="Disordered" evidence="1">
    <location>
        <begin position="169"/>
        <end position="199"/>
    </location>
</feature>
<proteinExistence type="predicted"/>
<sequence>MGSPWHLLALLLLPTSLAPTLHHRAYAVAVPPITEGALAPPVGGVTGRASTNDAPNATEELEALKHHGVDRTAAWDALELGGAESTATPDRPDLGQSSLKDARGPAALGNVFAGTPRESGEAVAVAEDDARNGTGARLTARLSLNGPRLSTLRGEESPSESLETFLVATSPSPEEDAFSPVTMSGDSSQDQVRNTDAPTRAVTSLDDSVLEEGVSRTTAFPEEAWVSDISPTLNTTEGVVAPNLPSSRETAEVRPLETTSPEVLDVWTEDSGNGSRRRPADTSTEEPYGVSEPQAPPATSSSGEVTTARRVTDQEEGAFANASVPIATSVEVEASAPPNGTFALEEDGLWVHLVSTQTATGPAVDRTEERQLPVTTTPAESFVEDLEVLSPAKSTTSLESAAVGDDALTTIPARDLDAVETPSSREESATQTDFTEDAAPTNRPDTVGLTTQLPASTPPCVPLEPPRGLTHEFRLVFRTASEFSWERVEALERRIQGFLRDGPCPRRFARTAFALGPPHVLSWTDPSANATWCDHASVEALLRTMRSESGRPTPAITRAFYPEFLISSVELQLRGACASEAGAFPIVAAVVGTALSAALLAGLLAVLCRYLRPRSRRLDVTPAGDSFDLKQRRPVLLPGLGGLLLSLASRLLLL</sequence>
<feature type="domain" description="Peptidase S72" evidence="4">
    <location>
        <begin position="464"/>
        <end position="576"/>
    </location>
</feature>
<dbReference type="VEuPathDB" id="VectorBase:ISCP_005844"/>
<feature type="chain" id="PRO_5010826741" evidence="3">
    <location>
        <begin position="19"/>
        <end position="654"/>
    </location>
</feature>
<keyword evidence="2" id="KW-0812">Transmembrane</keyword>
<dbReference type="EnsemblMetazoa" id="ISCW011626-RA">
    <property type="protein sequence ID" value="ISCW011626-PA"/>
    <property type="gene ID" value="ISCW011626"/>
</dbReference>
<dbReference type="InParanoid" id="B7Q906"/>
<organism>
    <name type="scientific">Ixodes scapularis</name>
    <name type="common">Black-legged tick</name>
    <name type="synonym">Deer tick</name>
    <dbReference type="NCBI Taxonomy" id="6945"/>
    <lineage>
        <taxon>Eukaryota</taxon>
        <taxon>Metazoa</taxon>
        <taxon>Ecdysozoa</taxon>
        <taxon>Arthropoda</taxon>
        <taxon>Chelicerata</taxon>
        <taxon>Arachnida</taxon>
        <taxon>Acari</taxon>
        <taxon>Parasitiformes</taxon>
        <taxon>Ixodida</taxon>
        <taxon>Ixodoidea</taxon>
        <taxon>Ixodidae</taxon>
        <taxon>Ixodinae</taxon>
        <taxon>Ixodes</taxon>
    </lineage>
</organism>
<dbReference type="InterPro" id="IPR030398">
    <property type="entry name" value="SEA_DG_dom"/>
</dbReference>
<dbReference type="EMBL" id="ABJB010299181">
    <property type="status" value="NOT_ANNOTATED_CDS"/>
    <property type="molecule type" value="Genomic_DNA"/>
</dbReference>
<evidence type="ECO:0000313" key="7">
    <source>
        <dbReference type="Proteomes" id="UP000001555"/>
    </source>
</evidence>
<reference evidence="5 7" key="1">
    <citation type="submission" date="2008-03" db="EMBL/GenBank/DDBJ databases">
        <title>Annotation of Ixodes scapularis.</title>
        <authorList>
            <consortium name="Ixodes scapularis Genome Project Consortium"/>
            <person name="Caler E."/>
            <person name="Hannick L.I."/>
            <person name="Bidwell S."/>
            <person name="Joardar V."/>
            <person name="Thiagarajan M."/>
            <person name="Amedeo P."/>
            <person name="Galinsky K.J."/>
            <person name="Schobel S."/>
            <person name="Inman J."/>
            <person name="Hostetler J."/>
            <person name="Miller J."/>
            <person name="Hammond M."/>
            <person name="Megy K."/>
            <person name="Lawson D."/>
            <person name="Kodira C."/>
            <person name="Sutton G."/>
            <person name="Meyer J."/>
            <person name="Hill C.A."/>
            <person name="Birren B."/>
            <person name="Nene V."/>
            <person name="Collins F."/>
            <person name="Alarcon-Chaidez F."/>
            <person name="Wikel S."/>
            <person name="Strausberg R."/>
        </authorList>
    </citation>
    <scope>NUCLEOTIDE SEQUENCE [LARGE SCALE GENOMIC DNA]</scope>
    <source>
        <strain evidence="7">Wikel</strain>
        <strain evidence="5">Wikel colony</strain>
    </source>
</reference>
<evidence type="ECO:0000256" key="1">
    <source>
        <dbReference type="SAM" id="MobiDB-lite"/>
    </source>
</evidence>
<keyword evidence="2" id="KW-1133">Transmembrane helix</keyword>
<feature type="transmembrane region" description="Helical" evidence="2">
    <location>
        <begin position="583"/>
        <end position="607"/>
    </location>
</feature>
<keyword evidence="2" id="KW-0472">Membrane</keyword>
<accession>B7Q906</accession>
<evidence type="ECO:0000313" key="5">
    <source>
        <dbReference type="EMBL" id="EEC15328.1"/>
    </source>
</evidence>
<evidence type="ECO:0000313" key="6">
    <source>
        <dbReference type="EnsemblMetazoa" id="ISCW011626-PA"/>
    </source>
</evidence>